<reference evidence="1" key="1">
    <citation type="submission" date="2021-06" db="EMBL/GenBank/DDBJ databases">
        <authorList>
            <person name="Kallberg Y."/>
            <person name="Tangrot J."/>
            <person name="Rosling A."/>
        </authorList>
    </citation>
    <scope>NUCLEOTIDE SEQUENCE</scope>
    <source>
        <strain evidence="1">MA453B</strain>
    </source>
</reference>
<dbReference type="Proteomes" id="UP000789405">
    <property type="component" value="Unassembled WGS sequence"/>
</dbReference>
<gene>
    <name evidence="1" type="ORF">DERYTH_LOCUS7459</name>
</gene>
<evidence type="ECO:0000313" key="1">
    <source>
        <dbReference type="EMBL" id="CAG8597257.1"/>
    </source>
</evidence>
<proteinExistence type="predicted"/>
<sequence length="61" mass="6574">MSGAALSTLSLAFSPPPFDAFVNDQENNHGNEPVVEITLKAEYNERDEKIDGPVTNPTTPS</sequence>
<protein>
    <submittedName>
        <fullName evidence="1">21717_t:CDS:1</fullName>
    </submittedName>
</protein>
<evidence type="ECO:0000313" key="2">
    <source>
        <dbReference type="Proteomes" id="UP000789405"/>
    </source>
</evidence>
<name>A0A9N9GCS1_9GLOM</name>
<keyword evidence="2" id="KW-1185">Reference proteome</keyword>
<dbReference type="AlphaFoldDB" id="A0A9N9GCS1"/>
<organism evidence="1 2">
    <name type="scientific">Dentiscutata erythropus</name>
    <dbReference type="NCBI Taxonomy" id="1348616"/>
    <lineage>
        <taxon>Eukaryota</taxon>
        <taxon>Fungi</taxon>
        <taxon>Fungi incertae sedis</taxon>
        <taxon>Mucoromycota</taxon>
        <taxon>Glomeromycotina</taxon>
        <taxon>Glomeromycetes</taxon>
        <taxon>Diversisporales</taxon>
        <taxon>Gigasporaceae</taxon>
        <taxon>Dentiscutata</taxon>
    </lineage>
</organism>
<comment type="caution">
    <text evidence="1">The sequence shown here is derived from an EMBL/GenBank/DDBJ whole genome shotgun (WGS) entry which is preliminary data.</text>
</comment>
<dbReference type="EMBL" id="CAJVPY010003640">
    <property type="protein sequence ID" value="CAG8597257.1"/>
    <property type="molecule type" value="Genomic_DNA"/>
</dbReference>
<accession>A0A9N9GCS1</accession>